<dbReference type="EMBL" id="PYGJ01000005">
    <property type="protein sequence ID" value="PSL19781.1"/>
    <property type="molecule type" value="Genomic_DNA"/>
</dbReference>
<comment type="caution">
    <text evidence="1">The sequence shown here is derived from an EMBL/GenBank/DDBJ whole genome shotgun (WGS) entry which is preliminary data.</text>
</comment>
<gene>
    <name evidence="1" type="ORF">CLV88_105204</name>
</gene>
<proteinExistence type="predicted"/>
<name>A0A2P8FDJ2_9RHOB</name>
<dbReference type="Proteomes" id="UP000240418">
    <property type="component" value="Unassembled WGS sequence"/>
</dbReference>
<dbReference type="AlphaFoldDB" id="A0A2P8FDJ2"/>
<keyword evidence="2" id="KW-1185">Reference proteome</keyword>
<protein>
    <submittedName>
        <fullName evidence="1">Uncharacterized protein</fullName>
    </submittedName>
</protein>
<evidence type="ECO:0000313" key="2">
    <source>
        <dbReference type="Proteomes" id="UP000240418"/>
    </source>
</evidence>
<evidence type="ECO:0000313" key="1">
    <source>
        <dbReference type="EMBL" id="PSL19781.1"/>
    </source>
</evidence>
<accession>A0A2P8FDJ2</accession>
<sequence>MTGPFLVRSLVTVLRDHIPGKITALVYGVLT</sequence>
<organism evidence="1 2">
    <name type="scientific">Shimia abyssi</name>
    <dbReference type="NCBI Taxonomy" id="1662395"/>
    <lineage>
        <taxon>Bacteria</taxon>
        <taxon>Pseudomonadati</taxon>
        <taxon>Pseudomonadota</taxon>
        <taxon>Alphaproteobacteria</taxon>
        <taxon>Rhodobacterales</taxon>
        <taxon>Roseobacteraceae</taxon>
    </lineage>
</organism>
<reference evidence="1 2" key="1">
    <citation type="submission" date="2018-03" db="EMBL/GenBank/DDBJ databases">
        <title>Genomic Encyclopedia of Archaeal and Bacterial Type Strains, Phase II (KMG-II): from individual species to whole genera.</title>
        <authorList>
            <person name="Goeker M."/>
        </authorList>
    </citation>
    <scope>NUCLEOTIDE SEQUENCE [LARGE SCALE GENOMIC DNA]</scope>
    <source>
        <strain evidence="1 2">DSM 100673</strain>
    </source>
</reference>